<dbReference type="PANTHER" id="PTHR43086:SF2">
    <property type="entry name" value="HYDROXYSTEROID DEHYDROGENASE-LIKE PROTEIN 1"/>
    <property type="match status" value="1"/>
</dbReference>
<dbReference type="InterPro" id="IPR036291">
    <property type="entry name" value="NAD(P)-bd_dom_sf"/>
</dbReference>
<keyword evidence="7 12" id="KW-1133">Transmembrane helix</keyword>
<keyword evidence="4 12" id="KW-0256">Endoplasmic reticulum</keyword>
<dbReference type="GO" id="GO:0030148">
    <property type="term" value="P:sphingolipid biosynthetic process"/>
    <property type="evidence" value="ECO:0007669"/>
    <property type="project" value="UniProtKB-ARBA"/>
</dbReference>
<keyword evidence="9 12" id="KW-0443">Lipid metabolism</keyword>
<evidence type="ECO:0000256" key="2">
    <source>
        <dbReference type="ARBA" id="ARBA00022516"/>
    </source>
</evidence>
<evidence type="ECO:0000313" key="16">
    <source>
        <dbReference type="Proteomes" id="UP000095009"/>
    </source>
</evidence>
<protein>
    <recommendedName>
        <fullName evidence="12">Very-long-chain 3-oxoacyl-CoA reductase</fullName>
        <ecNumber evidence="12">1.1.1.330</ecNumber>
    </recommendedName>
    <alternativeName>
        <fullName evidence="12">3-ketoacyl-CoA reductase</fullName>
        <shortName evidence="12">3-ketoreductase</shortName>
        <shortName evidence="12">KAR</shortName>
    </alternativeName>
    <alternativeName>
        <fullName evidence="12">Microsomal beta-keto-reductase</fullName>
    </alternativeName>
</protein>
<dbReference type="UniPathway" id="UPA00094"/>
<evidence type="ECO:0000256" key="13">
    <source>
        <dbReference type="RuleBase" id="RU000363"/>
    </source>
</evidence>
<accession>A0A1E3PJ45</accession>
<dbReference type="EMBL" id="KV454410">
    <property type="protein sequence ID" value="ODQ65435.1"/>
    <property type="molecule type" value="Genomic_DNA"/>
</dbReference>
<comment type="pathway">
    <text evidence="1">Lipid metabolism; fatty acid biosynthesis.</text>
</comment>
<dbReference type="GO" id="GO:0141040">
    <property type="term" value="F:very-long-chain 3-oxoacyl-CoA reductase activity"/>
    <property type="evidence" value="ECO:0007669"/>
    <property type="project" value="UniProtKB-EC"/>
</dbReference>
<keyword evidence="6 12" id="KW-0521">NADP</keyword>
<dbReference type="InterPro" id="IPR020904">
    <property type="entry name" value="Sc_DH/Rdtase_CS"/>
</dbReference>
<keyword evidence="5 12" id="KW-0276">Fatty acid metabolism</keyword>
<dbReference type="GO" id="GO:0030497">
    <property type="term" value="P:fatty acid elongation"/>
    <property type="evidence" value="ECO:0007669"/>
    <property type="project" value="UniProtKB-UniRule"/>
</dbReference>
<dbReference type="GO" id="GO:0005789">
    <property type="term" value="C:endoplasmic reticulum membrane"/>
    <property type="evidence" value="ECO:0007669"/>
    <property type="project" value="UniProtKB-SubCell"/>
</dbReference>
<dbReference type="Gene3D" id="3.40.50.720">
    <property type="entry name" value="NAD(P)-binding Rossmann-like Domain"/>
    <property type="match status" value="1"/>
</dbReference>
<dbReference type="Pfam" id="PF00106">
    <property type="entry name" value="adh_short"/>
    <property type="match status" value="1"/>
</dbReference>
<dbReference type="FunFam" id="3.40.50.720:FF:000317">
    <property type="entry name" value="Very-long-chain 3-oxoacyl-CoA reductase"/>
    <property type="match status" value="1"/>
</dbReference>
<keyword evidence="16" id="KW-1185">Reference proteome</keyword>
<dbReference type="CDD" id="cd05356">
    <property type="entry name" value="17beta-HSD1_like_SDR_c"/>
    <property type="match status" value="1"/>
</dbReference>
<dbReference type="SUPFAM" id="SSF51735">
    <property type="entry name" value="NAD(P)-binding Rossmann-fold domains"/>
    <property type="match status" value="1"/>
</dbReference>
<evidence type="ECO:0000256" key="3">
    <source>
        <dbReference type="ARBA" id="ARBA00022692"/>
    </source>
</evidence>
<dbReference type="Proteomes" id="UP000095009">
    <property type="component" value="Unassembled WGS sequence"/>
</dbReference>
<dbReference type="OrthoDB" id="5545019at2759"/>
<dbReference type="InterPro" id="IPR027533">
    <property type="entry name" value="3_ketoreductase_fungal"/>
</dbReference>
<comment type="similarity">
    <text evidence="12 13">Belongs to the short-chain dehydrogenases/reductases (SDR) family.</text>
</comment>
<feature type="transmembrane region" description="Helical" evidence="14">
    <location>
        <begin position="20"/>
        <end position="53"/>
    </location>
</feature>
<keyword evidence="2 12" id="KW-0444">Lipid biosynthesis</keyword>
<evidence type="ECO:0000256" key="8">
    <source>
        <dbReference type="ARBA" id="ARBA00023002"/>
    </source>
</evidence>
<evidence type="ECO:0000256" key="11">
    <source>
        <dbReference type="ARBA" id="ARBA00023160"/>
    </source>
</evidence>
<evidence type="ECO:0000256" key="7">
    <source>
        <dbReference type="ARBA" id="ARBA00022989"/>
    </source>
</evidence>
<dbReference type="PRINTS" id="PR00081">
    <property type="entry name" value="GDHRDH"/>
</dbReference>
<dbReference type="EC" id="1.1.1.330" evidence="12"/>
<keyword evidence="10 12" id="KW-0472">Membrane</keyword>
<dbReference type="PIRSF" id="PIRSF000126">
    <property type="entry name" value="11-beta-HSD1"/>
    <property type="match status" value="1"/>
</dbReference>
<dbReference type="PRINTS" id="PR00080">
    <property type="entry name" value="SDRFAMILY"/>
</dbReference>
<dbReference type="HAMAP" id="MF_03107">
    <property type="entry name" value="3_ketoreductase"/>
    <property type="match status" value="1"/>
</dbReference>
<evidence type="ECO:0000256" key="14">
    <source>
        <dbReference type="SAM" id="Phobius"/>
    </source>
</evidence>
<comment type="function">
    <text evidence="12">Component of the microsomal membrane bound fatty acid elongation system, which produces the 26-carbon very long-chain fatty acids (VLCFA) from palmitate. Catalyzes the reduction of the 3-ketoacyl-CoA intermediate that is formed in each cycle of fatty acid elongation. VLCFAs serve as precursors for ceramide and sphingolipids.</text>
</comment>
<keyword evidence="3 12" id="KW-0812">Transmembrane</keyword>
<reference evidence="15 16" key="1">
    <citation type="journal article" date="2016" name="Proc. Natl. Acad. Sci. U.S.A.">
        <title>Comparative genomics of biotechnologically important yeasts.</title>
        <authorList>
            <person name="Riley R."/>
            <person name="Haridas S."/>
            <person name="Wolfe K.H."/>
            <person name="Lopes M.R."/>
            <person name="Hittinger C.T."/>
            <person name="Goeker M."/>
            <person name="Salamov A.A."/>
            <person name="Wisecaver J.H."/>
            <person name="Long T.M."/>
            <person name="Calvey C.H."/>
            <person name="Aerts A.L."/>
            <person name="Barry K.W."/>
            <person name="Choi C."/>
            <person name="Clum A."/>
            <person name="Coughlan A.Y."/>
            <person name="Deshpande S."/>
            <person name="Douglass A.P."/>
            <person name="Hanson S.J."/>
            <person name="Klenk H.-P."/>
            <person name="LaButti K.M."/>
            <person name="Lapidus A."/>
            <person name="Lindquist E.A."/>
            <person name="Lipzen A.M."/>
            <person name="Meier-Kolthoff J.P."/>
            <person name="Ohm R.A."/>
            <person name="Otillar R.P."/>
            <person name="Pangilinan J.L."/>
            <person name="Peng Y."/>
            <person name="Rokas A."/>
            <person name="Rosa C.A."/>
            <person name="Scheuner C."/>
            <person name="Sibirny A.A."/>
            <person name="Slot J.C."/>
            <person name="Stielow J.B."/>
            <person name="Sun H."/>
            <person name="Kurtzman C.P."/>
            <person name="Blackwell M."/>
            <person name="Grigoriev I.V."/>
            <person name="Jeffries T.W."/>
        </authorList>
    </citation>
    <scope>NUCLEOTIDE SEQUENCE [LARGE SCALE GENOMIC DNA]</scope>
    <source>
        <strain evidence="15 16">DSM 6958</strain>
    </source>
</reference>
<evidence type="ECO:0000313" key="15">
    <source>
        <dbReference type="EMBL" id="ODQ65435.1"/>
    </source>
</evidence>
<proteinExistence type="inferred from homology"/>
<comment type="catalytic activity">
    <reaction evidence="12">
        <text>a very-long-chain (3R)-3-hydroxyacyl-CoA + NADP(+) = a very-long-chain 3-oxoacyl-CoA + NADPH + H(+)</text>
        <dbReference type="Rhea" id="RHEA:48680"/>
        <dbReference type="ChEBI" id="CHEBI:15378"/>
        <dbReference type="ChEBI" id="CHEBI:57783"/>
        <dbReference type="ChEBI" id="CHEBI:58349"/>
        <dbReference type="ChEBI" id="CHEBI:85440"/>
        <dbReference type="ChEBI" id="CHEBI:90725"/>
        <dbReference type="EC" id="1.1.1.330"/>
    </reaction>
</comment>
<dbReference type="PANTHER" id="PTHR43086">
    <property type="entry name" value="VERY-LONG-CHAIN 3-OXOOACYL-COA REDUCTASE"/>
    <property type="match status" value="1"/>
</dbReference>
<name>A0A1E3PJ45_9ASCO</name>
<dbReference type="PROSITE" id="PS00061">
    <property type="entry name" value="ADH_SHORT"/>
    <property type="match status" value="1"/>
</dbReference>
<comment type="subcellular location">
    <subcellularLocation>
        <location evidence="12">Endoplasmic reticulum membrane</location>
        <topology evidence="12">Single-pass membrane protein</topology>
    </subcellularLocation>
</comment>
<evidence type="ECO:0000256" key="5">
    <source>
        <dbReference type="ARBA" id="ARBA00022832"/>
    </source>
</evidence>
<dbReference type="AlphaFoldDB" id="A0A1E3PJ45"/>
<gene>
    <name evidence="15" type="ORF">NADFUDRAFT_52027</name>
</gene>
<keyword evidence="11 12" id="KW-0275">Fatty acid biosynthesis</keyword>
<keyword evidence="8 12" id="KW-0560">Oxidoreductase</keyword>
<sequence length="356" mass="39313">MCGFNTFADKTLNQIQGSSWLSIVTILFIIIGAFKVSLFLFSYIYMIIQLFVLPPVDFKKYGAKKGAWALITGASDGIGKEYAIQLAKKGVNVLLVSRTESKLIELSKEISTKYNVEARYLAMDISADSPENYAKLNQLLQEKDVKGKISILINNVGQSHSIPVPFLETKDQELRNIITINNTATLKITQIVAPEIIASVEAGRKSKTFSKGLILTMGSFGGLIPTPYLATYSGSKAFLQHWSSSLASELAPSHVDVEFVISYLVTSAMSKIRRSSATIPNPKQFVASVLKNIGRECGAQGRYGTSTPFWSHALMHWWIENTVGVYGKLVVGINNTMHRNIRIRALKKAERAKKAL</sequence>
<evidence type="ECO:0000256" key="12">
    <source>
        <dbReference type="HAMAP-Rule" id="MF_03107"/>
    </source>
</evidence>
<dbReference type="GO" id="GO:0045703">
    <property type="term" value="F:ketoreductase activity"/>
    <property type="evidence" value="ECO:0007669"/>
    <property type="project" value="UniProtKB-UniRule"/>
</dbReference>
<evidence type="ECO:0000256" key="1">
    <source>
        <dbReference type="ARBA" id="ARBA00005194"/>
    </source>
</evidence>
<evidence type="ECO:0000256" key="4">
    <source>
        <dbReference type="ARBA" id="ARBA00022824"/>
    </source>
</evidence>
<feature type="active site" description="Proton acceptor" evidence="12">
    <location>
        <position position="232"/>
    </location>
</feature>
<evidence type="ECO:0000256" key="6">
    <source>
        <dbReference type="ARBA" id="ARBA00022857"/>
    </source>
</evidence>
<evidence type="ECO:0000256" key="9">
    <source>
        <dbReference type="ARBA" id="ARBA00023098"/>
    </source>
</evidence>
<feature type="binding site" evidence="12">
    <location>
        <position position="219"/>
    </location>
    <ligand>
        <name>substrate</name>
    </ligand>
</feature>
<organism evidence="15 16">
    <name type="scientific">Nadsonia fulvescens var. elongata DSM 6958</name>
    <dbReference type="NCBI Taxonomy" id="857566"/>
    <lineage>
        <taxon>Eukaryota</taxon>
        <taxon>Fungi</taxon>
        <taxon>Dikarya</taxon>
        <taxon>Ascomycota</taxon>
        <taxon>Saccharomycotina</taxon>
        <taxon>Dipodascomycetes</taxon>
        <taxon>Dipodascales</taxon>
        <taxon>Dipodascales incertae sedis</taxon>
        <taxon>Nadsonia</taxon>
    </lineage>
</organism>
<dbReference type="InterPro" id="IPR002347">
    <property type="entry name" value="SDR_fam"/>
</dbReference>
<evidence type="ECO:0000256" key="10">
    <source>
        <dbReference type="ARBA" id="ARBA00023136"/>
    </source>
</evidence>
<dbReference type="STRING" id="857566.A0A1E3PJ45"/>